<organism evidence="2 3">
    <name type="scientific">Alkalihalophilus lindianensis</name>
    <dbReference type="NCBI Taxonomy" id="1630542"/>
    <lineage>
        <taxon>Bacteria</taxon>
        <taxon>Bacillati</taxon>
        <taxon>Bacillota</taxon>
        <taxon>Bacilli</taxon>
        <taxon>Bacillales</taxon>
        <taxon>Bacillaceae</taxon>
        <taxon>Alkalihalophilus</taxon>
    </lineage>
</organism>
<proteinExistence type="predicted"/>
<dbReference type="RefSeq" id="WP_317123898.1">
    <property type="nucleotide sequence ID" value="NZ_JAWJBA010000014.1"/>
</dbReference>
<dbReference type="Proteomes" id="UP001287282">
    <property type="component" value="Unassembled WGS sequence"/>
</dbReference>
<dbReference type="InterPro" id="IPR016181">
    <property type="entry name" value="Acyl_CoA_acyltransferase"/>
</dbReference>
<name>A0ABU3XH86_9BACI</name>
<dbReference type="CDD" id="cd04301">
    <property type="entry name" value="NAT_SF"/>
    <property type="match status" value="1"/>
</dbReference>
<dbReference type="Gene3D" id="3.40.630.30">
    <property type="match status" value="1"/>
</dbReference>
<dbReference type="InterPro" id="IPR000182">
    <property type="entry name" value="GNAT_dom"/>
</dbReference>
<accession>A0ABU3XH86</accession>
<sequence>MEDVIVHPQSQGMGTGVELVKELLQESKRFGLKIVTVSYEENKTKFYKACGFTAGTGGLWLSSK</sequence>
<evidence type="ECO:0000259" key="1">
    <source>
        <dbReference type="PROSITE" id="PS51186"/>
    </source>
</evidence>
<gene>
    <name evidence="2" type="ORF">RYX56_20730</name>
</gene>
<dbReference type="EMBL" id="JAWJBA010000014">
    <property type="protein sequence ID" value="MDV2686789.1"/>
    <property type="molecule type" value="Genomic_DNA"/>
</dbReference>
<evidence type="ECO:0000313" key="2">
    <source>
        <dbReference type="EMBL" id="MDV2686789.1"/>
    </source>
</evidence>
<protein>
    <submittedName>
        <fullName evidence="2">GNAT family N-acetyltransferase</fullName>
    </submittedName>
</protein>
<keyword evidence="3" id="KW-1185">Reference proteome</keyword>
<dbReference type="Pfam" id="PF13508">
    <property type="entry name" value="Acetyltransf_7"/>
    <property type="match status" value="1"/>
</dbReference>
<reference evidence="2 3" key="1">
    <citation type="submission" date="2023-10" db="EMBL/GenBank/DDBJ databases">
        <title>Screening of Alkalihalobacillus lindianensis BZ-TG-R113 and Its Alleviation of Salt Stress on Rapeseed Growth.</title>
        <authorList>
            <person name="Zhao B."/>
            <person name="Guo T."/>
        </authorList>
    </citation>
    <scope>NUCLEOTIDE SEQUENCE [LARGE SCALE GENOMIC DNA]</scope>
    <source>
        <strain evidence="2 3">BZ-TG-R113</strain>
    </source>
</reference>
<dbReference type="SUPFAM" id="SSF55729">
    <property type="entry name" value="Acyl-CoA N-acyltransferases (Nat)"/>
    <property type="match status" value="1"/>
</dbReference>
<dbReference type="PROSITE" id="PS51186">
    <property type="entry name" value="GNAT"/>
    <property type="match status" value="1"/>
</dbReference>
<evidence type="ECO:0000313" key="3">
    <source>
        <dbReference type="Proteomes" id="UP001287282"/>
    </source>
</evidence>
<feature type="domain" description="N-acetyltransferase" evidence="1">
    <location>
        <begin position="1"/>
        <end position="64"/>
    </location>
</feature>
<comment type="caution">
    <text evidence="2">The sequence shown here is derived from an EMBL/GenBank/DDBJ whole genome shotgun (WGS) entry which is preliminary data.</text>
</comment>